<dbReference type="Proteomes" id="UP000324222">
    <property type="component" value="Unassembled WGS sequence"/>
</dbReference>
<sequence>MEVFEGGHVQALAHRSYRGRVGGDVGDRRMPDTSCGNRGAPGQLRCVSSCCIRKEAPLGGTHNIADASDAADIGRKRTKNMRIQF</sequence>
<comment type="caution">
    <text evidence="1">The sequence shown here is derived from an EMBL/GenBank/DDBJ whole genome shotgun (WGS) entry which is preliminary data.</text>
</comment>
<reference evidence="1 2" key="1">
    <citation type="submission" date="2019-05" db="EMBL/GenBank/DDBJ databases">
        <title>Another draft genome of Portunus trituberculatus and its Hox gene families provides insights of decapod evolution.</title>
        <authorList>
            <person name="Jeong J.-H."/>
            <person name="Song I."/>
            <person name="Kim S."/>
            <person name="Choi T."/>
            <person name="Kim D."/>
            <person name="Ryu S."/>
            <person name="Kim W."/>
        </authorList>
    </citation>
    <scope>NUCLEOTIDE SEQUENCE [LARGE SCALE GENOMIC DNA]</scope>
    <source>
        <tissue evidence="1">Muscle</tissue>
    </source>
</reference>
<gene>
    <name evidence="1" type="ORF">E2C01_057513</name>
</gene>
<organism evidence="1 2">
    <name type="scientific">Portunus trituberculatus</name>
    <name type="common">Swimming crab</name>
    <name type="synonym">Neptunus trituberculatus</name>
    <dbReference type="NCBI Taxonomy" id="210409"/>
    <lineage>
        <taxon>Eukaryota</taxon>
        <taxon>Metazoa</taxon>
        <taxon>Ecdysozoa</taxon>
        <taxon>Arthropoda</taxon>
        <taxon>Crustacea</taxon>
        <taxon>Multicrustacea</taxon>
        <taxon>Malacostraca</taxon>
        <taxon>Eumalacostraca</taxon>
        <taxon>Eucarida</taxon>
        <taxon>Decapoda</taxon>
        <taxon>Pleocyemata</taxon>
        <taxon>Brachyura</taxon>
        <taxon>Eubrachyura</taxon>
        <taxon>Portunoidea</taxon>
        <taxon>Portunidae</taxon>
        <taxon>Portuninae</taxon>
        <taxon>Portunus</taxon>
    </lineage>
</organism>
<evidence type="ECO:0000313" key="2">
    <source>
        <dbReference type="Proteomes" id="UP000324222"/>
    </source>
</evidence>
<accession>A0A5B7H198</accession>
<proteinExistence type="predicted"/>
<evidence type="ECO:0000313" key="1">
    <source>
        <dbReference type="EMBL" id="MPC63415.1"/>
    </source>
</evidence>
<protein>
    <submittedName>
        <fullName evidence="1">Uncharacterized protein</fullName>
    </submittedName>
</protein>
<dbReference type="AlphaFoldDB" id="A0A5B7H198"/>
<dbReference type="EMBL" id="VSRR010020771">
    <property type="protein sequence ID" value="MPC63415.1"/>
    <property type="molecule type" value="Genomic_DNA"/>
</dbReference>
<keyword evidence="2" id="KW-1185">Reference proteome</keyword>
<name>A0A5B7H198_PORTR</name>